<gene>
    <name evidence="2" type="ORF">UFOVP824_18</name>
</gene>
<sequence length="90" mass="10469">MNMDQTIINWVFSVAGAATGWVLKVLWDAVSDLKRDIRQIERELPGVYVRRDDFRDAVRELKDDMRVGFEKVEASLVHLADRLDKQQEHG</sequence>
<evidence type="ECO:0000313" key="2">
    <source>
        <dbReference type="EMBL" id="CAB4164992.1"/>
    </source>
</evidence>
<name>A0A6J5P1K6_9CAUD</name>
<keyword evidence="1" id="KW-0472">Membrane</keyword>
<protein>
    <submittedName>
        <fullName evidence="2">Uncharacterized protein</fullName>
    </submittedName>
</protein>
<reference evidence="2" key="1">
    <citation type="submission" date="2020-04" db="EMBL/GenBank/DDBJ databases">
        <authorList>
            <person name="Chiriac C."/>
            <person name="Salcher M."/>
            <person name="Ghai R."/>
            <person name="Kavagutti S V."/>
        </authorList>
    </citation>
    <scope>NUCLEOTIDE SEQUENCE</scope>
</reference>
<feature type="transmembrane region" description="Helical" evidence="1">
    <location>
        <begin position="6"/>
        <end position="27"/>
    </location>
</feature>
<keyword evidence="1" id="KW-0812">Transmembrane</keyword>
<accession>A0A6J5P1K6</accession>
<evidence type="ECO:0000256" key="1">
    <source>
        <dbReference type="SAM" id="Phobius"/>
    </source>
</evidence>
<dbReference type="EMBL" id="LR796777">
    <property type="protein sequence ID" value="CAB4164992.1"/>
    <property type="molecule type" value="Genomic_DNA"/>
</dbReference>
<organism evidence="2">
    <name type="scientific">uncultured Caudovirales phage</name>
    <dbReference type="NCBI Taxonomy" id="2100421"/>
    <lineage>
        <taxon>Viruses</taxon>
        <taxon>Duplodnaviria</taxon>
        <taxon>Heunggongvirae</taxon>
        <taxon>Uroviricota</taxon>
        <taxon>Caudoviricetes</taxon>
        <taxon>Peduoviridae</taxon>
        <taxon>Maltschvirus</taxon>
        <taxon>Maltschvirus maltsch</taxon>
    </lineage>
</organism>
<proteinExistence type="predicted"/>
<keyword evidence="1" id="KW-1133">Transmembrane helix</keyword>